<protein>
    <submittedName>
        <fullName evidence="5">Extracellular solute-binding protein</fullName>
    </submittedName>
</protein>
<keyword evidence="4" id="KW-0732">Signal</keyword>
<dbReference type="InterPro" id="IPR006059">
    <property type="entry name" value="SBP"/>
</dbReference>
<keyword evidence="3" id="KW-0813">Transport</keyword>
<organism evidence="5 6">
    <name type="scientific">Terrimonas ginsenosidimutans</name>
    <dbReference type="NCBI Taxonomy" id="2908004"/>
    <lineage>
        <taxon>Bacteria</taxon>
        <taxon>Pseudomonadati</taxon>
        <taxon>Bacteroidota</taxon>
        <taxon>Chitinophagia</taxon>
        <taxon>Chitinophagales</taxon>
        <taxon>Chitinophagaceae</taxon>
        <taxon>Terrimonas</taxon>
    </lineage>
</organism>
<dbReference type="Gene3D" id="3.40.190.10">
    <property type="entry name" value="Periplasmic binding protein-like II"/>
    <property type="match status" value="1"/>
</dbReference>
<evidence type="ECO:0000256" key="2">
    <source>
        <dbReference type="ARBA" id="ARBA00008520"/>
    </source>
</evidence>
<evidence type="ECO:0000313" key="6">
    <source>
        <dbReference type="Proteomes" id="UP001165367"/>
    </source>
</evidence>
<dbReference type="InterPro" id="IPR050490">
    <property type="entry name" value="Bact_solute-bd_prot1"/>
</dbReference>
<dbReference type="PANTHER" id="PTHR43649">
    <property type="entry name" value="ARABINOSE-BINDING PROTEIN-RELATED"/>
    <property type="match status" value="1"/>
</dbReference>
<evidence type="ECO:0000313" key="5">
    <source>
        <dbReference type="EMBL" id="MCG2612701.1"/>
    </source>
</evidence>
<evidence type="ECO:0000256" key="3">
    <source>
        <dbReference type="ARBA" id="ARBA00022448"/>
    </source>
</evidence>
<dbReference type="RefSeq" id="WP_237867930.1">
    <property type="nucleotide sequence ID" value="NZ_JAKLTR010000001.1"/>
</dbReference>
<name>A0ABS9KK51_9BACT</name>
<evidence type="ECO:0000256" key="4">
    <source>
        <dbReference type="ARBA" id="ARBA00022729"/>
    </source>
</evidence>
<dbReference type="Pfam" id="PF01547">
    <property type="entry name" value="SBP_bac_1"/>
    <property type="match status" value="1"/>
</dbReference>
<reference evidence="5" key="1">
    <citation type="submission" date="2022-01" db="EMBL/GenBank/DDBJ databases">
        <authorList>
            <person name="Jo J.-H."/>
            <person name="Im W.-T."/>
        </authorList>
    </citation>
    <scope>NUCLEOTIDE SEQUENCE</scope>
    <source>
        <strain evidence="5">NA20</strain>
    </source>
</reference>
<proteinExistence type="inferred from homology"/>
<dbReference type="PANTHER" id="PTHR43649:SF34">
    <property type="entry name" value="ABC TRANSPORTER PERIPLASMIC-BINDING PROTEIN YCJN-RELATED"/>
    <property type="match status" value="1"/>
</dbReference>
<gene>
    <name evidence="5" type="ORF">LZZ85_00355</name>
</gene>
<comment type="subcellular location">
    <subcellularLocation>
        <location evidence="1">Periplasm</location>
    </subcellularLocation>
</comment>
<dbReference type="Proteomes" id="UP001165367">
    <property type="component" value="Unassembled WGS sequence"/>
</dbReference>
<keyword evidence="6" id="KW-1185">Reference proteome</keyword>
<evidence type="ECO:0000256" key="1">
    <source>
        <dbReference type="ARBA" id="ARBA00004418"/>
    </source>
</evidence>
<dbReference type="SUPFAM" id="SSF53850">
    <property type="entry name" value="Periplasmic binding protein-like II"/>
    <property type="match status" value="1"/>
</dbReference>
<dbReference type="EMBL" id="JAKLTR010000001">
    <property type="protein sequence ID" value="MCG2612701.1"/>
    <property type="molecule type" value="Genomic_DNA"/>
</dbReference>
<comment type="caution">
    <text evidence="5">The sequence shown here is derived from an EMBL/GenBank/DDBJ whole genome shotgun (WGS) entry which is preliminary data.</text>
</comment>
<sequence length="458" mass="51579">MHKKAFLLLQIAFVAVICWRCGSGESKTGDQNGKTVITILAENSASIQAMAALKQQYEAEHPDITLEFKPNTFDDAFTKSNQDLANKTGLYDIIMQYNFSLSSFVRNNYVYTIDELAKYVPADSLTFEKDLYINNWKEVGYYYKDDKDTSKGVVKVAYPFSAHSMLLMYNKKMFEDPANKAAYRKQFNRDLEPPADWNELRDIAQFFTSDSKGTKGICVGGAAGGFLYYDFMNFVYGMNGEVLDKKIGWEGDKNTKVVFDSPASVAAMKLYTSLKPYNAGNFTSIDQYEPIRLMKEDKTAMAIVWSDLIYPAIKTETGFDPRFGFASIPGNKAIFVGGAYFISRYTKHPKEVFEYITWLMQDRTQVLLAEKGICPSSQKTYEHPAVKSLPYAAALQSSIQKGGVILEAGPDANMISEVITTYVQKAWEGSLSPEEAVRQAQKQIEAKRKEIFTALNNQ</sequence>
<comment type="similarity">
    <text evidence="2">Belongs to the bacterial solute-binding protein 1 family.</text>
</comment>
<accession>A0ABS9KK51</accession>